<evidence type="ECO:0000313" key="2">
    <source>
        <dbReference type="Proteomes" id="UP001281410"/>
    </source>
</evidence>
<evidence type="ECO:0000313" key="1">
    <source>
        <dbReference type="EMBL" id="KAK3227100.1"/>
    </source>
</evidence>
<protein>
    <submittedName>
        <fullName evidence="1">Uncharacterized protein</fullName>
    </submittedName>
</protein>
<keyword evidence="2" id="KW-1185">Reference proteome</keyword>
<reference evidence="1" key="1">
    <citation type="journal article" date="2023" name="Plant J.">
        <title>Genome sequences and population genomics provide insights into the demographic history, inbreeding, and mutation load of two 'living fossil' tree species of Dipteronia.</title>
        <authorList>
            <person name="Feng Y."/>
            <person name="Comes H.P."/>
            <person name="Chen J."/>
            <person name="Zhu S."/>
            <person name="Lu R."/>
            <person name="Zhang X."/>
            <person name="Li P."/>
            <person name="Qiu J."/>
            <person name="Olsen K.M."/>
            <person name="Qiu Y."/>
        </authorList>
    </citation>
    <scope>NUCLEOTIDE SEQUENCE</scope>
    <source>
        <strain evidence="1">NBL</strain>
    </source>
</reference>
<dbReference type="Proteomes" id="UP001281410">
    <property type="component" value="Unassembled WGS sequence"/>
</dbReference>
<name>A0AAE0B0K3_9ROSI</name>
<sequence length="87" mass="9926">MSKEIGKFLGEVVDIDVGASRDCLGKYLRVRVVISISKPLKRFLQVDLTGSRKETILVLKYEKLTDHCHAYGMLGHMFRSRQSKVQT</sequence>
<gene>
    <name evidence="1" type="ORF">Dsin_006962</name>
</gene>
<dbReference type="AlphaFoldDB" id="A0AAE0B0K3"/>
<accession>A0AAE0B0K3</accession>
<organism evidence="1 2">
    <name type="scientific">Dipteronia sinensis</name>
    <dbReference type="NCBI Taxonomy" id="43782"/>
    <lineage>
        <taxon>Eukaryota</taxon>
        <taxon>Viridiplantae</taxon>
        <taxon>Streptophyta</taxon>
        <taxon>Embryophyta</taxon>
        <taxon>Tracheophyta</taxon>
        <taxon>Spermatophyta</taxon>
        <taxon>Magnoliopsida</taxon>
        <taxon>eudicotyledons</taxon>
        <taxon>Gunneridae</taxon>
        <taxon>Pentapetalae</taxon>
        <taxon>rosids</taxon>
        <taxon>malvids</taxon>
        <taxon>Sapindales</taxon>
        <taxon>Sapindaceae</taxon>
        <taxon>Hippocastanoideae</taxon>
        <taxon>Acereae</taxon>
        <taxon>Dipteronia</taxon>
    </lineage>
</organism>
<proteinExistence type="predicted"/>
<dbReference type="EMBL" id="JANJYJ010000002">
    <property type="protein sequence ID" value="KAK3227100.1"/>
    <property type="molecule type" value="Genomic_DNA"/>
</dbReference>
<comment type="caution">
    <text evidence="1">The sequence shown here is derived from an EMBL/GenBank/DDBJ whole genome shotgun (WGS) entry which is preliminary data.</text>
</comment>